<sequence length="332" mass="36836">MVVNNNQENNYNNSKKNENLNNLTTSTTATITNPATTITTTTTTTTQPLFHSNDFYSGLIAGIASRTLTAPLERIKILNQVEVIIKDGVKYNRIIPAFKVIIKEEGIVGLFRGNLVNIIKAGPQSAIRFYSYGAFKRMASNPDGSISLVNRMWAGASSGVVSVAMTHPLDVIKTHISAFNSTNIKEVSKAIYRDSGIFGFFRGLSAGILNIAPFAALNFTFYETIKEKTQQYILHSPPLYAPSIYGAISGGLTMTILYPLDVIKRRIMLQHFERNDLPRYKNFIDAMVKITKTEGISALYKGIRPAYLKVIPTVSINFLIYEGAITLFENKK</sequence>
<accession>A0AAN7U3C7</accession>
<evidence type="ECO:0000256" key="7">
    <source>
        <dbReference type="RuleBase" id="RU000488"/>
    </source>
</evidence>
<feature type="repeat" description="Solcar" evidence="6">
    <location>
        <begin position="146"/>
        <end position="228"/>
    </location>
</feature>
<reference evidence="10 11" key="1">
    <citation type="submission" date="2023-11" db="EMBL/GenBank/DDBJ databases">
        <title>Dfirmibasis_genome.</title>
        <authorList>
            <person name="Edelbroek B."/>
            <person name="Kjellin J."/>
            <person name="Jerlstrom-Hultqvist J."/>
            <person name="Soderbom F."/>
        </authorList>
    </citation>
    <scope>NUCLEOTIDE SEQUENCE [LARGE SCALE GENOMIC DNA]</scope>
    <source>
        <strain evidence="10 11">TNS-C-14</strain>
    </source>
</reference>
<evidence type="ECO:0000313" key="10">
    <source>
        <dbReference type="EMBL" id="KAK5583412.1"/>
    </source>
</evidence>
<dbReference type="InterPro" id="IPR023395">
    <property type="entry name" value="MCP_dom_sf"/>
</dbReference>
<dbReference type="EMBL" id="JAVFKY010000001">
    <property type="protein sequence ID" value="KAK5583412.1"/>
    <property type="molecule type" value="Genomic_DNA"/>
</dbReference>
<proteinExistence type="inferred from homology"/>
<evidence type="ECO:0000256" key="1">
    <source>
        <dbReference type="ARBA" id="ARBA00004141"/>
    </source>
</evidence>
<dbReference type="Pfam" id="PF00153">
    <property type="entry name" value="Mito_carr"/>
    <property type="match status" value="3"/>
</dbReference>
<dbReference type="SUPFAM" id="SSF103506">
    <property type="entry name" value="Mitochondrial carrier"/>
    <property type="match status" value="1"/>
</dbReference>
<dbReference type="PROSITE" id="PS50920">
    <property type="entry name" value="SOLCAR"/>
    <property type="match status" value="3"/>
</dbReference>
<keyword evidence="9" id="KW-1133">Transmembrane helix</keyword>
<evidence type="ECO:0000256" key="6">
    <source>
        <dbReference type="PROSITE-ProRule" id="PRU00282"/>
    </source>
</evidence>
<organism evidence="10 11">
    <name type="scientific">Dictyostelium firmibasis</name>
    <dbReference type="NCBI Taxonomy" id="79012"/>
    <lineage>
        <taxon>Eukaryota</taxon>
        <taxon>Amoebozoa</taxon>
        <taxon>Evosea</taxon>
        <taxon>Eumycetozoa</taxon>
        <taxon>Dictyostelia</taxon>
        <taxon>Dictyosteliales</taxon>
        <taxon>Dictyosteliaceae</taxon>
        <taxon>Dictyostelium</taxon>
    </lineage>
</organism>
<keyword evidence="11" id="KW-1185">Reference proteome</keyword>
<protein>
    <submittedName>
        <fullName evidence="10">Uncharacterized protein</fullName>
    </submittedName>
</protein>
<evidence type="ECO:0000256" key="3">
    <source>
        <dbReference type="ARBA" id="ARBA00022692"/>
    </source>
</evidence>
<comment type="subcellular location">
    <subcellularLocation>
        <location evidence="1">Membrane</location>
        <topology evidence="1">Multi-pass membrane protein</topology>
    </subcellularLocation>
</comment>
<dbReference type="Proteomes" id="UP001344447">
    <property type="component" value="Unassembled WGS sequence"/>
</dbReference>
<evidence type="ECO:0000256" key="9">
    <source>
        <dbReference type="SAM" id="Phobius"/>
    </source>
</evidence>
<evidence type="ECO:0000313" key="11">
    <source>
        <dbReference type="Proteomes" id="UP001344447"/>
    </source>
</evidence>
<keyword evidence="4" id="KW-0677">Repeat</keyword>
<evidence type="ECO:0000256" key="2">
    <source>
        <dbReference type="ARBA" id="ARBA00022448"/>
    </source>
</evidence>
<dbReference type="InterPro" id="IPR018108">
    <property type="entry name" value="MCP_transmembrane"/>
</dbReference>
<gene>
    <name evidence="10" type="ORF">RB653_005005</name>
</gene>
<keyword evidence="3 6" id="KW-0812">Transmembrane</keyword>
<comment type="caution">
    <text evidence="10">The sequence shown here is derived from an EMBL/GenBank/DDBJ whole genome shotgun (WGS) entry which is preliminary data.</text>
</comment>
<dbReference type="GO" id="GO:0016020">
    <property type="term" value="C:membrane"/>
    <property type="evidence" value="ECO:0007669"/>
    <property type="project" value="UniProtKB-SubCell"/>
</dbReference>
<keyword evidence="5 6" id="KW-0472">Membrane</keyword>
<dbReference type="InterPro" id="IPR002067">
    <property type="entry name" value="MCP"/>
</dbReference>
<evidence type="ECO:0000256" key="8">
    <source>
        <dbReference type="SAM" id="MobiDB-lite"/>
    </source>
</evidence>
<dbReference type="PRINTS" id="PR00926">
    <property type="entry name" value="MITOCARRIER"/>
</dbReference>
<feature type="transmembrane region" description="Helical" evidence="9">
    <location>
        <begin position="239"/>
        <end position="260"/>
    </location>
</feature>
<name>A0AAN7U3C7_9MYCE</name>
<keyword evidence="2 7" id="KW-0813">Transport</keyword>
<dbReference type="PANTHER" id="PTHR24089">
    <property type="entry name" value="SOLUTE CARRIER FAMILY 25"/>
    <property type="match status" value="1"/>
</dbReference>
<dbReference type="AlphaFoldDB" id="A0AAN7U3C7"/>
<dbReference type="Gene3D" id="1.50.40.10">
    <property type="entry name" value="Mitochondrial carrier domain"/>
    <property type="match status" value="1"/>
</dbReference>
<comment type="similarity">
    <text evidence="7">Belongs to the mitochondrial carrier (TC 2.A.29) family.</text>
</comment>
<dbReference type="GO" id="GO:0055085">
    <property type="term" value="P:transmembrane transport"/>
    <property type="evidence" value="ECO:0007669"/>
    <property type="project" value="InterPro"/>
</dbReference>
<feature type="region of interest" description="Disordered" evidence="8">
    <location>
        <begin position="1"/>
        <end position="21"/>
    </location>
</feature>
<evidence type="ECO:0000256" key="4">
    <source>
        <dbReference type="ARBA" id="ARBA00022737"/>
    </source>
</evidence>
<feature type="transmembrane region" description="Helical" evidence="9">
    <location>
        <begin position="199"/>
        <end position="219"/>
    </location>
</feature>
<feature type="repeat" description="Solcar" evidence="6">
    <location>
        <begin position="237"/>
        <end position="327"/>
    </location>
</feature>
<evidence type="ECO:0000256" key="5">
    <source>
        <dbReference type="ARBA" id="ARBA00023136"/>
    </source>
</evidence>
<feature type="repeat" description="Solcar" evidence="6">
    <location>
        <begin position="49"/>
        <end position="138"/>
    </location>
</feature>